<evidence type="ECO:0000256" key="3">
    <source>
        <dbReference type="ARBA" id="ARBA00022475"/>
    </source>
</evidence>
<organism evidence="8 9">
    <name type="scientific">Solilutibacter pythonis</name>
    <dbReference type="NCBI Taxonomy" id="2483112"/>
    <lineage>
        <taxon>Bacteria</taxon>
        <taxon>Pseudomonadati</taxon>
        <taxon>Pseudomonadota</taxon>
        <taxon>Gammaproteobacteria</taxon>
        <taxon>Lysobacterales</taxon>
        <taxon>Lysobacteraceae</taxon>
        <taxon>Solilutibacter</taxon>
    </lineage>
</organism>
<evidence type="ECO:0000256" key="1">
    <source>
        <dbReference type="ARBA" id="ARBA00004651"/>
    </source>
</evidence>
<comment type="similarity">
    <text evidence="2">Belongs to the UPF0410 family.</text>
</comment>
<dbReference type="OrthoDB" id="964123at2"/>
<accession>A0A3M2I639</accession>
<evidence type="ECO:0000256" key="5">
    <source>
        <dbReference type="ARBA" id="ARBA00022989"/>
    </source>
</evidence>
<keyword evidence="4 7" id="KW-0812">Transmembrane</keyword>
<comment type="subcellular location">
    <subcellularLocation>
        <location evidence="1">Cell membrane</location>
        <topology evidence="1">Multi-pass membrane protein</topology>
    </subcellularLocation>
</comment>
<evidence type="ECO:0000256" key="4">
    <source>
        <dbReference type="ARBA" id="ARBA00022692"/>
    </source>
</evidence>
<name>A0A3M2I639_9GAMM</name>
<dbReference type="InterPro" id="IPR007341">
    <property type="entry name" value="Transgly_assoc"/>
</dbReference>
<dbReference type="EMBL" id="RFLY01000004">
    <property type="protein sequence ID" value="RMH93734.1"/>
    <property type="molecule type" value="Genomic_DNA"/>
</dbReference>
<evidence type="ECO:0000256" key="2">
    <source>
        <dbReference type="ARBA" id="ARBA00011006"/>
    </source>
</evidence>
<evidence type="ECO:0000313" key="9">
    <source>
        <dbReference type="Proteomes" id="UP000275012"/>
    </source>
</evidence>
<feature type="transmembrane region" description="Helical" evidence="7">
    <location>
        <begin position="54"/>
        <end position="77"/>
    </location>
</feature>
<dbReference type="RefSeq" id="WP_122100777.1">
    <property type="nucleotide sequence ID" value="NZ_RFLY01000004.1"/>
</dbReference>
<dbReference type="Pfam" id="PF04226">
    <property type="entry name" value="Transgly_assoc"/>
    <property type="match status" value="1"/>
</dbReference>
<dbReference type="PANTHER" id="PTHR33884">
    <property type="entry name" value="UPF0410 PROTEIN YMGE"/>
    <property type="match status" value="1"/>
</dbReference>
<feature type="transmembrane region" description="Helical" evidence="7">
    <location>
        <begin position="29"/>
        <end position="48"/>
    </location>
</feature>
<keyword evidence="5 7" id="KW-1133">Transmembrane helix</keyword>
<dbReference type="AlphaFoldDB" id="A0A3M2I639"/>
<evidence type="ECO:0000313" key="8">
    <source>
        <dbReference type="EMBL" id="RMH93734.1"/>
    </source>
</evidence>
<proteinExistence type="inferred from homology"/>
<keyword evidence="9" id="KW-1185">Reference proteome</keyword>
<evidence type="ECO:0000256" key="7">
    <source>
        <dbReference type="SAM" id="Phobius"/>
    </source>
</evidence>
<gene>
    <name evidence="8" type="ORF">EBB59_03525</name>
</gene>
<sequence>MNLIIWLIVGGIVGWLASIIMKRDAQQGIILNVVVGIVGAMISGFLFGGGINQAITVTTFLFSLVGAVILLLIVNLITRGRAR</sequence>
<feature type="transmembrane region" description="Helical" evidence="7">
    <location>
        <begin position="6"/>
        <end position="22"/>
    </location>
</feature>
<dbReference type="PANTHER" id="PTHR33884:SF3">
    <property type="entry name" value="UPF0410 PROTEIN YMGE"/>
    <property type="match status" value="1"/>
</dbReference>
<comment type="caution">
    <text evidence="8">The sequence shown here is derived from an EMBL/GenBank/DDBJ whole genome shotgun (WGS) entry which is preliminary data.</text>
</comment>
<evidence type="ECO:0000256" key="6">
    <source>
        <dbReference type="ARBA" id="ARBA00023136"/>
    </source>
</evidence>
<dbReference type="Proteomes" id="UP000275012">
    <property type="component" value="Unassembled WGS sequence"/>
</dbReference>
<reference evidence="8 9" key="1">
    <citation type="submission" date="2018-10" db="EMBL/GenBank/DDBJ databases">
        <title>Proposal of Lysobacter pythonis sp. nov. isolated from royal pythons (Python regius).</title>
        <authorList>
            <person name="Hans-Juergen B."/>
            <person name="Huptas C."/>
            <person name="Sandra B."/>
            <person name="Igor L."/>
            <person name="Joachim S."/>
            <person name="Siegfried S."/>
            <person name="Mareike W."/>
            <person name="Peter K."/>
        </authorList>
    </citation>
    <scope>NUCLEOTIDE SEQUENCE [LARGE SCALE GENOMIC DNA]</scope>
    <source>
        <strain evidence="8 9">4284/11</strain>
    </source>
</reference>
<dbReference type="GO" id="GO:0005886">
    <property type="term" value="C:plasma membrane"/>
    <property type="evidence" value="ECO:0007669"/>
    <property type="project" value="UniProtKB-SubCell"/>
</dbReference>
<keyword evidence="3" id="KW-1003">Cell membrane</keyword>
<keyword evidence="6 7" id="KW-0472">Membrane</keyword>
<protein>
    <submittedName>
        <fullName evidence="8">GlsB/YeaQ/YmgE family stress response membrane protein</fullName>
    </submittedName>
</protein>